<feature type="transmembrane region" description="Helical" evidence="8">
    <location>
        <begin position="179"/>
        <end position="202"/>
    </location>
</feature>
<keyword evidence="4 8" id="KW-0812">Transmembrane</keyword>
<dbReference type="InterPro" id="IPR050360">
    <property type="entry name" value="MFS_Sugar_Transporters"/>
</dbReference>
<keyword evidence="5 8" id="KW-1133">Transmembrane helix</keyword>
<evidence type="ECO:0000313" key="11">
    <source>
        <dbReference type="Proteomes" id="UP000799439"/>
    </source>
</evidence>
<feature type="transmembrane region" description="Helical" evidence="8">
    <location>
        <begin position="57"/>
        <end position="76"/>
    </location>
</feature>
<dbReference type="PRINTS" id="PR00171">
    <property type="entry name" value="SUGRTRNSPORT"/>
</dbReference>
<dbReference type="OrthoDB" id="508119at2759"/>
<dbReference type="PROSITE" id="PS50850">
    <property type="entry name" value="MFS"/>
    <property type="match status" value="1"/>
</dbReference>
<dbReference type="Proteomes" id="UP000799439">
    <property type="component" value="Unassembled WGS sequence"/>
</dbReference>
<dbReference type="InterPro" id="IPR005828">
    <property type="entry name" value="MFS_sugar_transport-like"/>
</dbReference>
<dbReference type="InterPro" id="IPR036259">
    <property type="entry name" value="MFS_trans_sf"/>
</dbReference>
<dbReference type="EMBL" id="ML996081">
    <property type="protein sequence ID" value="KAF2158249.1"/>
    <property type="molecule type" value="Genomic_DNA"/>
</dbReference>
<name>A0A9P4MQF3_9PEZI</name>
<accession>A0A9P4MQF3</accession>
<feature type="transmembrane region" description="Helical" evidence="8">
    <location>
        <begin position="88"/>
        <end position="105"/>
    </location>
</feature>
<feature type="transmembrane region" description="Helical" evidence="8">
    <location>
        <begin position="148"/>
        <end position="173"/>
    </location>
</feature>
<evidence type="ECO:0000256" key="6">
    <source>
        <dbReference type="ARBA" id="ARBA00023136"/>
    </source>
</evidence>
<dbReference type="NCBIfam" id="TIGR00879">
    <property type="entry name" value="SP"/>
    <property type="match status" value="1"/>
</dbReference>
<evidence type="ECO:0000259" key="9">
    <source>
        <dbReference type="PROSITE" id="PS50850"/>
    </source>
</evidence>
<keyword evidence="6 8" id="KW-0472">Membrane</keyword>
<organism evidence="10 11">
    <name type="scientific">Myriangium duriaei CBS 260.36</name>
    <dbReference type="NCBI Taxonomy" id="1168546"/>
    <lineage>
        <taxon>Eukaryota</taxon>
        <taxon>Fungi</taxon>
        <taxon>Dikarya</taxon>
        <taxon>Ascomycota</taxon>
        <taxon>Pezizomycotina</taxon>
        <taxon>Dothideomycetes</taxon>
        <taxon>Dothideomycetidae</taxon>
        <taxon>Myriangiales</taxon>
        <taxon>Myriangiaceae</taxon>
        <taxon>Myriangium</taxon>
    </lineage>
</organism>
<feature type="transmembrane region" description="Helical" evidence="8">
    <location>
        <begin position="413"/>
        <end position="435"/>
    </location>
</feature>
<dbReference type="AlphaFoldDB" id="A0A9P4MQF3"/>
<feature type="domain" description="Major facilitator superfamily (MFS) profile" evidence="9">
    <location>
        <begin position="13"/>
        <end position="466"/>
    </location>
</feature>
<keyword evidence="11" id="KW-1185">Reference proteome</keyword>
<evidence type="ECO:0000256" key="4">
    <source>
        <dbReference type="ARBA" id="ARBA00022692"/>
    </source>
</evidence>
<feature type="transmembrane region" description="Helical" evidence="8">
    <location>
        <begin position="373"/>
        <end position="401"/>
    </location>
</feature>
<dbReference type="Pfam" id="PF00083">
    <property type="entry name" value="Sugar_tr"/>
    <property type="match status" value="1"/>
</dbReference>
<dbReference type="GO" id="GO:0005351">
    <property type="term" value="F:carbohydrate:proton symporter activity"/>
    <property type="evidence" value="ECO:0007669"/>
    <property type="project" value="TreeGrafter"/>
</dbReference>
<proteinExistence type="inferred from homology"/>
<evidence type="ECO:0000256" key="2">
    <source>
        <dbReference type="ARBA" id="ARBA00010992"/>
    </source>
</evidence>
<evidence type="ECO:0000256" key="8">
    <source>
        <dbReference type="SAM" id="Phobius"/>
    </source>
</evidence>
<keyword evidence="3 7" id="KW-0813">Transport</keyword>
<protein>
    <submittedName>
        <fullName evidence="10">General substrate transporter</fullName>
    </submittedName>
</protein>
<dbReference type="SUPFAM" id="SSF103473">
    <property type="entry name" value="MFS general substrate transporter"/>
    <property type="match status" value="1"/>
</dbReference>
<evidence type="ECO:0000313" key="10">
    <source>
        <dbReference type="EMBL" id="KAF2158249.1"/>
    </source>
</evidence>
<dbReference type="PANTHER" id="PTHR48022:SF21">
    <property type="entry name" value="QUINATE TRANSPORTER, PUTATIVE (AFU_ORTHOLOGUE AFUA_6G06960)-RELATED"/>
    <property type="match status" value="1"/>
</dbReference>
<evidence type="ECO:0000256" key="1">
    <source>
        <dbReference type="ARBA" id="ARBA00004141"/>
    </source>
</evidence>
<dbReference type="Gene3D" id="1.20.1250.20">
    <property type="entry name" value="MFS general substrate transporter like domains"/>
    <property type="match status" value="1"/>
</dbReference>
<evidence type="ECO:0000256" key="7">
    <source>
        <dbReference type="RuleBase" id="RU003346"/>
    </source>
</evidence>
<dbReference type="InterPro" id="IPR003663">
    <property type="entry name" value="Sugar/inositol_transpt"/>
</dbReference>
<feature type="transmembrane region" description="Helical" evidence="8">
    <location>
        <begin position="310"/>
        <end position="332"/>
    </location>
</feature>
<sequence length="517" mass="55659">MSTTNSHRNLYLAASVACMTAALFGYSVGFIGGIIVLPSFLEHFGLDSLSPGNLASATSGTVTTWLVGALLGVPLGMPVCSRLGKRPCLTLCAVLYTLGAVLQLLDKQSLLLFDVGRFTNGLGVGAGTLVSPMYIAEIATPETRGMLLSGYQTVLQIGALIGFWAAFAAHAYLEDSSSLQWQIPVSVQLIPGICLLVGTLLLPESPCQLAAQGNIDAARSALHWLRRSPAHGEELEREFRAIQRVGLATATLQERRPSFWSVMNEKSLRKRLAVGVGLMVAQNMVGLNALNYYAPKVFMSAGFTSVSSSLFLTGLFGLVKVVSALSFMFTFVGMKGNRFWLKSGSAICGAAMVSLALVRNSTDPGMSHDNPNVYGWVATSMVYVFAFAFGISLGPISWNVCSEIFPAHIKAQCCAITTCTQWLFQIVIAGITPHLLESFGWGMYLIYAIFCAVTLVWVSLFVPETQGVALGSDMDRLFGFEPKDSQQSAIEADVDETTALLYRNNPIRARRDSVGHV</sequence>
<dbReference type="GO" id="GO:0016020">
    <property type="term" value="C:membrane"/>
    <property type="evidence" value="ECO:0007669"/>
    <property type="project" value="UniProtKB-SubCell"/>
</dbReference>
<feature type="transmembrane region" description="Helical" evidence="8">
    <location>
        <begin position="117"/>
        <end position="136"/>
    </location>
</feature>
<evidence type="ECO:0000256" key="3">
    <source>
        <dbReference type="ARBA" id="ARBA00022448"/>
    </source>
</evidence>
<comment type="caution">
    <text evidence="10">The sequence shown here is derived from an EMBL/GenBank/DDBJ whole genome shotgun (WGS) entry which is preliminary data.</text>
</comment>
<dbReference type="InterPro" id="IPR020846">
    <property type="entry name" value="MFS_dom"/>
</dbReference>
<reference evidence="10" key="1">
    <citation type="journal article" date="2020" name="Stud. Mycol.">
        <title>101 Dothideomycetes genomes: a test case for predicting lifestyles and emergence of pathogens.</title>
        <authorList>
            <person name="Haridas S."/>
            <person name="Albert R."/>
            <person name="Binder M."/>
            <person name="Bloem J."/>
            <person name="Labutti K."/>
            <person name="Salamov A."/>
            <person name="Andreopoulos B."/>
            <person name="Baker S."/>
            <person name="Barry K."/>
            <person name="Bills G."/>
            <person name="Bluhm B."/>
            <person name="Cannon C."/>
            <person name="Castanera R."/>
            <person name="Culley D."/>
            <person name="Daum C."/>
            <person name="Ezra D."/>
            <person name="Gonzalez J."/>
            <person name="Henrissat B."/>
            <person name="Kuo A."/>
            <person name="Liang C."/>
            <person name="Lipzen A."/>
            <person name="Lutzoni F."/>
            <person name="Magnuson J."/>
            <person name="Mondo S."/>
            <person name="Nolan M."/>
            <person name="Ohm R."/>
            <person name="Pangilinan J."/>
            <person name="Park H.-J."/>
            <person name="Ramirez L."/>
            <person name="Alfaro M."/>
            <person name="Sun H."/>
            <person name="Tritt A."/>
            <person name="Yoshinaga Y."/>
            <person name="Zwiers L.-H."/>
            <person name="Turgeon B."/>
            <person name="Goodwin S."/>
            <person name="Spatafora J."/>
            <person name="Crous P."/>
            <person name="Grigoriev I."/>
        </authorList>
    </citation>
    <scope>NUCLEOTIDE SEQUENCE</scope>
    <source>
        <strain evidence="10">CBS 260.36</strain>
    </source>
</reference>
<feature type="transmembrane region" description="Helical" evidence="8">
    <location>
        <begin position="272"/>
        <end position="290"/>
    </location>
</feature>
<comment type="subcellular location">
    <subcellularLocation>
        <location evidence="1">Membrane</location>
        <topology evidence="1">Multi-pass membrane protein</topology>
    </subcellularLocation>
</comment>
<feature type="transmembrane region" description="Helical" evidence="8">
    <location>
        <begin position="441"/>
        <end position="462"/>
    </location>
</feature>
<feature type="transmembrane region" description="Helical" evidence="8">
    <location>
        <begin position="339"/>
        <end position="358"/>
    </location>
</feature>
<gene>
    <name evidence="10" type="ORF">K461DRAFT_218744</name>
</gene>
<comment type="similarity">
    <text evidence="2 7">Belongs to the major facilitator superfamily. Sugar transporter (TC 2.A.1.1) family.</text>
</comment>
<feature type="transmembrane region" description="Helical" evidence="8">
    <location>
        <begin position="12"/>
        <end position="37"/>
    </location>
</feature>
<dbReference type="PANTHER" id="PTHR48022">
    <property type="entry name" value="PLASTIDIC GLUCOSE TRANSPORTER 4"/>
    <property type="match status" value="1"/>
</dbReference>
<evidence type="ECO:0000256" key="5">
    <source>
        <dbReference type="ARBA" id="ARBA00022989"/>
    </source>
</evidence>